<dbReference type="AlphaFoldDB" id="E9I7Z2"/>
<sequence>MPVPSSRPAFALCAIATSASTWSADKKVSLFAPAIRIIAQSNGGEPPTKSDVQRAAAAVSGLDGELADSLATTIFDKYIFAQAGARIDLSKLPVVANEIIDRVEKNSDKNNDGILSATELAAKPLFNSLVLRAGAAALETTKLAALAALPNGNIDASRSHILSAAECATVAQFPALKNIEQGALRGDLKKGFSAEFGMNYTFAPAEYFAVHASETDATIVGYGLSMLGTAVAADGTPDKQHLARYVRVFDLAGLSLVNHRSAFLAAAA</sequence>
<evidence type="ECO:0000313" key="2">
    <source>
        <dbReference type="Proteomes" id="UP000000305"/>
    </source>
</evidence>
<dbReference type="InParanoid" id="E9I7Z2"/>
<dbReference type="InterPro" id="IPR018247">
    <property type="entry name" value="EF_Hand_1_Ca_BS"/>
</dbReference>
<evidence type="ECO:0000313" key="1">
    <source>
        <dbReference type="EMBL" id="EFX59888.1"/>
    </source>
</evidence>
<keyword evidence="2" id="KW-1185">Reference proteome</keyword>
<proteinExistence type="predicted"/>
<gene>
    <name evidence="1" type="ORF">DAPPUDRAFT_280574</name>
</gene>
<dbReference type="EMBL" id="GL737632">
    <property type="protein sequence ID" value="EFX59888.1"/>
    <property type="molecule type" value="Genomic_DNA"/>
</dbReference>
<protein>
    <recommendedName>
        <fullName evidence="3">EF-hand domain-containing protein</fullName>
    </recommendedName>
</protein>
<dbReference type="KEGG" id="dpx:DAPPUDRAFT_280574"/>
<dbReference type="PROSITE" id="PS00018">
    <property type="entry name" value="EF_HAND_1"/>
    <property type="match status" value="1"/>
</dbReference>
<evidence type="ECO:0008006" key="3">
    <source>
        <dbReference type="Google" id="ProtNLM"/>
    </source>
</evidence>
<reference evidence="1 2" key="1">
    <citation type="journal article" date="2011" name="Science">
        <title>The ecoresponsive genome of Daphnia pulex.</title>
        <authorList>
            <person name="Colbourne J.K."/>
            <person name="Pfrender M.E."/>
            <person name="Gilbert D."/>
            <person name="Thomas W.K."/>
            <person name="Tucker A."/>
            <person name="Oakley T.H."/>
            <person name="Tokishita S."/>
            <person name="Aerts A."/>
            <person name="Arnold G.J."/>
            <person name="Basu M.K."/>
            <person name="Bauer D.J."/>
            <person name="Caceres C.E."/>
            <person name="Carmel L."/>
            <person name="Casola C."/>
            <person name="Choi J.H."/>
            <person name="Detter J.C."/>
            <person name="Dong Q."/>
            <person name="Dusheyko S."/>
            <person name="Eads B.D."/>
            <person name="Frohlich T."/>
            <person name="Geiler-Samerotte K.A."/>
            <person name="Gerlach D."/>
            <person name="Hatcher P."/>
            <person name="Jogdeo S."/>
            <person name="Krijgsveld J."/>
            <person name="Kriventseva E.V."/>
            <person name="Kultz D."/>
            <person name="Laforsch C."/>
            <person name="Lindquist E."/>
            <person name="Lopez J."/>
            <person name="Manak J.R."/>
            <person name="Muller J."/>
            <person name="Pangilinan J."/>
            <person name="Patwardhan R.P."/>
            <person name="Pitluck S."/>
            <person name="Pritham E.J."/>
            <person name="Rechtsteiner A."/>
            <person name="Rho M."/>
            <person name="Rogozin I.B."/>
            <person name="Sakarya O."/>
            <person name="Salamov A."/>
            <person name="Schaack S."/>
            <person name="Shapiro H."/>
            <person name="Shiga Y."/>
            <person name="Skalitzky C."/>
            <person name="Smith Z."/>
            <person name="Souvorov A."/>
            <person name="Sung W."/>
            <person name="Tang Z."/>
            <person name="Tsuchiya D."/>
            <person name="Tu H."/>
            <person name="Vos H."/>
            <person name="Wang M."/>
            <person name="Wolf Y.I."/>
            <person name="Yamagata H."/>
            <person name="Yamada T."/>
            <person name="Ye Y."/>
            <person name="Shaw J.R."/>
            <person name="Andrews J."/>
            <person name="Crease T.J."/>
            <person name="Tang H."/>
            <person name="Lucas S.M."/>
            <person name="Robertson H.M."/>
            <person name="Bork P."/>
            <person name="Koonin E.V."/>
            <person name="Zdobnov E.M."/>
            <person name="Grigoriev I.V."/>
            <person name="Lynch M."/>
            <person name="Boore J.L."/>
        </authorList>
    </citation>
    <scope>NUCLEOTIDE SEQUENCE [LARGE SCALE GENOMIC DNA]</scope>
</reference>
<dbReference type="HOGENOM" id="CLU_1040404_0_0_1"/>
<feature type="non-terminal residue" evidence="1">
    <location>
        <position position="268"/>
    </location>
</feature>
<name>E9I7Z2_DAPPU</name>
<dbReference type="Proteomes" id="UP000000305">
    <property type="component" value="Unassembled WGS sequence"/>
</dbReference>
<organism evidence="1 2">
    <name type="scientific">Daphnia pulex</name>
    <name type="common">Water flea</name>
    <dbReference type="NCBI Taxonomy" id="6669"/>
    <lineage>
        <taxon>Eukaryota</taxon>
        <taxon>Metazoa</taxon>
        <taxon>Ecdysozoa</taxon>
        <taxon>Arthropoda</taxon>
        <taxon>Crustacea</taxon>
        <taxon>Branchiopoda</taxon>
        <taxon>Diplostraca</taxon>
        <taxon>Cladocera</taxon>
        <taxon>Anomopoda</taxon>
        <taxon>Daphniidae</taxon>
        <taxon>Daphnia</taxon>
    </lineage>
</organism>
<accession>E9I7Z2</accession>